<dbReference type="Proteomes" id="UP000095468">
    <property type="component" value="Unassembled WGS sequence"/>
</dbReference>
<gene>
    <name evidence="3" type="ORF">ERS852381_01729</name>
</gene>
<evidence type="ECO:0000313" key="4">
    <source>
        <dbReference type="Proteomes" id="UP000095468"/>
    </source>
</evidence>
<feature type="transmembrane region" description="Helical" evidence="1">
    <location>
        <begin position="27"/>
        <end position="49"/>
    </location>
</feature>
<dbReference type="AlphaFoldDB" id="A0A174FMN4"/>
<evidence type="ECO:0000313" key="3">
    <source>
        <dbReference type="EMBL" id="CUO50991.1"/>
    </source>
</evidence>
<keyword evidence="1" id="KW-0472">Membrane</keyword>
<organism evidence="3 4">
    <name type="scientific">Collinsella aerofaciens</name>
    <dbReference type="NCBI Taxonomy" id="74426"/>
    <lineage>
        <taxon>Bacteria</taxon>
        <taxon>Bacillati</taxon>
        <taxon>Actinomycetota</taxon>
        <taxon>Coriobacteriia</taxon>
        <taxon>Coriobacteriales</taxon>
        <taxon>Coriobacteriaceae</taxon>
        <taxon>Collinsella</taxon>
    </lineage>
</organism>
<dbReference type="EMBL" id="CYYP01000018">
    <property type="protein sequence ID" value="CUO50991.1"/>
    <property type="molecule type" value="Genomic_DNA"/>
</dbReference>
<evidence type="ECO:0000259" key="2">
    <source>
        <dbReference type="Pfam" id="PF19789"/>
    </source>
</evidence>
<dbReference type="RefSeq" id="WP_055287389.1">
    <property type="nucleotide sequence ID" value="NZ_CYYP01000018.1"/>
</dbReference>
<keyword evidence="1" id="KW-0812">Transmembrane</keyword>
<feature type="domain" description="DUF6273" evidence="2">
    <location>
        <begin position="174"/>
        <end position="315"/>
    </location>
</feature>
<reference evidence="3 4" key="1">
    <citation type="submission" date="2015-09" db="EMBL/GenBank/DDBJ databases">
        <authorList>
            <consortium name="Pathogen Informatics"/>
        </authorList>
    </citation>
    <scope>NUCLEOTIDE SEQUENCE [LARGE SCALE GENOMIC DNA]</scope>
    <source>
        <strain evidence="3 4">2789STDY5608823</strain>
    </source>
</reference>
<keyword evidence="1" id="KW-1133">Transmembrane helix</keyword>
<protein>
    <recommendedName>
        <fullName evidence="2">DUF6273 domain-containing protein</fullName>
    </recommendedName>
</protein>
<name>A0A174FMN4_9ACTN</name>
<proteinExistence type="predicted"/>
<dbReference type="Pfam" id="PF19789">
    <property type="entry name" value="DUF6273"/>
    <property type="match status" value="1"/>
</dbReference>
<dbReference type="InterPro" id="IPR046240">
    <property type="entry name" value="DUF6273"/>
</dbReference>
<evidence type="ECO:0000256" key="1">
    <source>
        <dbReference type="SAM" id="Phobius"/>
    </source>
</evidence>
<sequence length="316" mass="32924">MHAAAINLRGGVAPETTRFRGQSIIEYVLIIAVIGLVIVFAGPGVAGAIRNQFNLVGNTVNNGTVGGVEGGASGGGSAGADSAAVQVAIAKDAKDWTLDEQEAVAKDIAKNGTSSIAYAKAKAAMDAGTKFSMKLTNGKTLEYRIIGINHDDLADGSGMAGLTFEATNSALGSQRMNATDTNAGGWDKSELRTRLNSGDLWLLLPSELQSKVKPVTKTTDNVGGNGGGAPSATTDKVFLLSATEVYGDMQSDGIQYECYKSKGVTGSNYSGASGYSHWTRSVRPRSSTSFRYVQSGGICYSYSATDSFYVLPAFCF</sequence>
<accession>A0A174FMN4</accession>